<dbReference type="EMBL" id="ABJB010129457">
    <property type="status" value="NOT_ANNOTATED_CDS"/>
    <property type="molecule type" value="Genomic_DNA"/>
</dbReference>
<evidence type="ECO:0000256" key="4">
    <source>
        <dbReference type="ARBA" id="ARBA00023002"/>
    </source>
</evidence>
<feature type="binding site" evidence="6">
    <location>
        <position position="208"/>
    </location>
    <ligand>
        <name>glyoxylate</name>
        <dbReference type="ChEBI" id="CHEBI:36655"/>
    </ligand>
</feature>
<dbReference type="PANTHER" id="PTHR10578">
    <property type="entry name" value="S -2-HYDROXY-ACID OXIDASE-RELATED"/>
    <property type="match status" value="1"/>
</dbReference>
<evidence type="ECO:0000313" key="10">
    <source>
        <dbReference type="Proteomes" id="UP000001555"/>
    </source>
</evidence>
<feature type="binding site" evidence="6">
    <location>
        <position position="88"/>
    </location>
    <ligand>
        <name>FMN</name>
        <dbReference type="ChEBI" id="CHEBI:58210"/>
    </ligand>
</feature>
<dbReference type="EMBL" id="ABJB010695173">
    <property type="status" value="NOT_ANNOTATED_CDS"/>
    <property type="molecule type" value="Genomic_DNA"/>
</dbReference>
<dbReference type="VEuPathDB" id="VectorBase:ISCI010974"/>
<evidence type="ECO:0000256" key="5">
    <source>
        <dbReference type="ARBA" id="ARBA00024042"/>
    </source>
</evidence>
<dbReference type="EMBL" id="ABJB010992932">
    <property type="status" value="NOT_ANNOTATED_CDS"/>
    <property type="molecule type" value="Genomic_DNA"/>
</dbReference>
<dbReference type="EMBL" id="ABJB010342556">
    <property type="status" value="NOT_ANNOTATED_CDS"/>
    <property type="molecule type" value="Genomic_DNA"/>
</dbReference>
<feature type="non-terminal residue" evidence="8">
    <location>
        <position position="1"/>
    </location>
</feature>
<dbReference type="SUPFAM" id="SSF51395">
    <property type="entry name" value="FMN-linked oxidoreductases"/>
    <property type="match status" value="1"/>
</dbReference>
<dbReference type="PROSITE" id="PS51349">
    <property type="entry name" value="FMN_HYDROXY_ACID_DH_2"/>
    <property type="match status" value="1"/>
</dbReference>
<evidence type="ECO:0000313" key="9">
    <source>
        <dbReference type="EnsemblMetazoa" id="ISCW010974-PA"/>
    </source>
</evidence>
<evidence type="ECO:0000259" key="7">
    <source>
        <dbReference type="PROSITE" id="PS51349"/>
    </source>
</evidence>
<dbReference type="InterPro" id="IPR000262">
    <property type="entry name" value="FMN-dep_DH"/>
</dbReference>
<evidence type="ECO:0000256" key="2">
    <source>
        <dbReference type="ARBA" id="ARBA00022630"/>
    </source>
</evidence>
<gene>
    <name evidence="8" type="ORF">IscW_ISCW010974</name>
</gene>
<dbReference type="EMBL" id="DS853816">
    <property type="protein sequence ID" value="EEC13665.1"/>
    <property type="molecule type" value="Genomic_DNA"/>
</dbReference>
<dbReference type="InterPro" id="IPR013785">
    <property type="entry name" value="Aldolase_TIM"/>
</dbReference>
<dbReference type="FunFam" id="3.20.20.70:FF:000029">
    <property type="entry name" value="L-lactate dehydrogenase"/>
    <property type="match status" value="1"/>
</dbReference>
<evidence type="ECO:0000313" key="8">
    <source>
        <dbReference type="EMBL" id="EEC13665.1"/>
    </source>
</evidence>
<dbReference type="CDD" id="cd02809">
    <property type="entry name" value="alpha_hydroxyacid_oxid_FMN"/>
    <property type="match status" value="1"/>
</dbReference>
<keyword evidence="10" id="KW-1185">Reference proteome</keyword>
<dbReference type="EnsemblMetazoa" id="ISCW010974-RA">
    <property type="protein sequence ID" value="ISCW010974-PA"/>
    <property type="gene ID" value="ISCW010974"/>
</dbReference>
<keyword evidence="2 6" id="KW-0285">Flavoprotein</keyword>
<dbReference type="PIRSF" id="PIRSF000138">
    <property type="entry name" value="Al-hdrx_acd_dh"/>
    <property type="match status" value="1"/>
</dbReference>
<dbReference type="Pfam" id="PF01070">
    <property type="entry name" value="FMN_dh"/>
    <property type="match status" value="1"/>
</dbReference>
<dbReference type="FunCoup" id="B7Q493">
    <property type="interactions" value="272"/>
</dbReference>
<dbReference type="VEuPathDB" id="VectorBase:ISCP_014956"/>
<keyword evidence="3 6" id="KW-0288">FMN</keyword>
<dbReference type="InterPro" id="IPR037396">
    <property type="entry name" value="FMN_HAD"/>
</dbReference>
<name>B7Q493_IXOSC</name>
<dbReference type="VEuPathDB" id="VectorBase:ISCW010974"/>
<accession>B7Q493</accession>
<dbReference type="EMBL" id="ABJB010684072">
    <property type="status" value="NOT_ANNOTATED_CDS"/>
    <property type="molecule type" value="Genomic_DNA"/>
</dbReference>
<dbReference type="GO" id="GO:0003973">
    <property type="term" value="F:(S)-2-hydroxy-acid oxidase activity"/>
    <property type="evidence" value="ECO:0007669"/>
    <property type="project" value="UniProtKB-EC"/>
</dbReference>
<dbReference type="GO" id="GO:0010181">
    <property type="term" value="F:FMN binding"/>
    <property type="evidence" value="ECO:0007669"/>
    <property type="project" value="InterPro"/>
</dbReference>
<dbReference type="AlphaFoldDB" id="B7Q493"/>
<proteinExistence type="inferred from homology"/>
<keyword evidence="4 8" id="KW-0560">Oxidoreductase</keyword>
<dbReference type="OrthoDB" id="25826at2759"/>
<feature type="binding site" evidence="6">
    <location>
        <begin position="259"/>
        <end position="260"/>
    </location>
    <ligand>
        <name>FMN</name>
        <dbReference type="ChEBI" id="CHEBI:58210"/>
    </ligand>
</feature>
<evidence type="ECO:0000256" key="1">
    <source>
        <dbReference type="ARBA" id="ARBA00001917"/>
    </source>
</evidence>
<feature type="domain" description="FMN hydroxy acid dehydrogenase" evidence="7">
    <location>
        <begin position="1"/>
        <end position="310"/>
    </location>
</feature>
<feature type="binding site" evidence="6">
    <location>
        <begin position="37"/>
        <end position="39"/>
    </location>
    <ligand>
        <name>FMN</name>
        <dbReference type="ChEBI" id="CHEBI:58210"/>
    </ligand>
</feature>
<feature type="binding site" evidence="6">
    <location>
        <position position="90"/>
    </location>
    <ligand>
        <name>glyoxylate</name>
        <dbReference type="ChEBI" id="CHEBI:36655"/>
    </ligand>
</feature>
<protein>
    <submittedName>
        <fullName evidence="8 9">Glycolate oxidase, putative</fullName>
        <ecNumber evidence="8">1.1.3.15</ecNumber>
    </submittedName>
</protein>
<dbReference type="EMBL" id="ABJB010463730">
    <property type="status" value="NOT_ANNOTATED_CDS"/>
    <property type="molecule type" value="Genomic_DNA"/>
</dbReference>
<reference evidence="8 10" key="1">
    <citation type="submission" date="2008-03" db="EMBL/GenBank/DDBJ databases">
        <title>Annotation of Ixodes scapularis.</title>
        <authorList>
            <consortium name="Ixodes scapularis Genome Project Consortium"/>
            <person name="Caler E."/>
            <person name="Hannick L.I."/>
            <person name="Bidwell S."/>
            <person name="Joardar V."/>
            <person name="Thiagarajan M."/>
            <person name="Amedeo P."/>
            <person name="Galinsky K.J."/>
            <person name="Schobel S."/>
            <person name="Inman J."/>
            <person name="Hostetler J."/>
            <person name="Miller J."/>
            <person name="Hammond M."/>
            <person name="Megy K."/>
            <person name="Lawson D."/>
            <person name="Kodira C."/>
            <person name="Sutton G."/>
            <person name="Meyer J."/>
            <person name="Hill C.A."/>
            <person name="Birren B."/>
            <person name="Nene V."/>
            <person name="Collins F."/>
            <person name="Alarcon-Chaidez F."/>
            <person name="Wikel S."/>
            <person name="Strausberg R."/>
        </authorList>
    </citation>
    <scope>NUCLEOTIDE SEQUENCE [LARGE SCALE GENOMIC DNA]</scope>
    <source>
        <strain evidence="10">Wikel</strain>
        <strain evidence="8">Wikel colony</strain>
    </source>
</reference>
<dbReference type="PANTHER" id="PTHR10578:SF146">
    <property type="entry name" value="OXIDASE, PUTATIVE-RELATED"/>
    <property type="match status" value="1"/>
</dbReference>
<feature type="binding site" evidence="6">
    <location>
        <begin position="236"/>
        <end position="240"/>
    </location>
    <ligand>
        <name>FMN</name>
        <dbReference type="ChEBI" id="CHEBI:58210"/>
    </ligand>
</feature>
<dbReference type="Gene3D" id="3.20.20.70">
    <property type="entry name" value="Aldolase class I"/>
    <property type="match status" value="1"/>
</dbReference>
<evidence type="ECO:0000256" key="3">
    <source>
        <dbReference type="ARBA" id="ARBA00022643"/>
    </source>
</evidence>
<feature type="binding site" evidence="6">
    <location>
        <position position="116"/>
    </location>
    <ligand>
        <name>FMN</name>
        <dbReference type="ChEBI" id="CHEBI:58210"/>
    </ligand>
</feature>
<dbReference type="PaxDb" id="6945-B7Q493"/>
<dbReference type="EMBL" id="ABJB010990375">
    <property type="status" value="NOT_ANNOTATED_CDS"/>
    <property type="molecule type" value="Genomic_DNA"/>
</dbReference>
<dbReference type="InterPro" id="IPR012133">
    <property type="entry name" value="Alpha-hydoxy_acid_DH_FMN"/>
</dbReference>
<dbReference type="Proteomes" id="UP000001555">
    <property type="component" value="Unassembled WGS sequence"/>
</dbReference>
<evidence type="ECO:0000256" key="6">
    <source>
        <dbReference type="PIRSR" id="PIRSR000138-2"/>
    </source>
</evidence>
<dbReference type="EC" id="1.1.3.15" evidence="8"/>
<comment type="cofactor">
    <cofactor evidence="1">
        <name>FMN</name>
        <dbReference type="ChEBI" id="CHEBI:58210"/>
    </cofactor>
</comment>
<feature type="binding site" evidence="6">
    <location>
        <position position="187"/>
    </location>
    <ligand>
        <name>FMN</name>
        <dbReference type="ChEBI" id="CHEBI:58210"/>
    </ligand>
</feature>
<organism>
    <name type="scientific">Ixodes scapularis</name>
    <name type="common">Black-legged tick</name>
    <name type="synonym">Deer tick</name>
    <dbReference type="NCBI Taxonomy" id="6945"/>
    <lineage>
        <taxon>Eukaryota</taxon>
        <taxon>Metazoa</taxon>
        <taxon>Ecdysozoa</taxon>
        <taxon>Arthropoda</taxon>
        <taxon>Chelicerata</taxon>
        <taxon>Arachnida</taxon>
        <taxon>Acari</taxon>
        <taxon>Parasitiformes</taxon>
        <taxon>Ixodida</taxon>
        <taxon>Ixodoidea</taxon>
        <taxon>Ixodidae</taxon>
        <taxon>Ixodinae</taxon>
        <taxon>Ixodes</taxon>
    </lineage>
</organism>
<comment type="similarity">
    <text evidence="5">Belongs to the FMN-dependent alpha-hydroxy acid dehydrogenase family.</text>
</comment>
<dbReference type="HOGENOM" id="CLU_020639_6_2_1"/>
<sequence>LHRLRLRPRVLRNVAERRIEVTLLGDQKLSMPVGISPTAFQKMAHPEGEIAVAKAAQAAGTVMTLSSFSNDCLEDVQRGAPEGLRWFQLYVFRDREFTRNLVERAERSGYRALVVTVDMPVEGQKNFDKMSDFRIPEHLRYGNFLGTSRHEDAFPSAAVCDDICDASLTWADVIWLRGITKLPVVAKGICTGSLLLHTTVILDDPHARLLLGMSHRTAVLPDIVRAVRGRVEVYLDGGVRRGTDVVKALALGAKAVFIGRPALWGLAYNGKAGVRQTLEILREELDRALALMGCSSVDQLRPEMVVHQNYFYRLPKTETLT</sequence>
<reference evidence="9" key="2">
    <citation type="submission" date="2020-05" db="UniProtKB">
        <authorList>
            <consortium name="EnsemblMetazoa"/>
        </authorList>
    </citation>
    <scope>IDENTIFICATION</scope>
    <source>
        <strain evidence="9">wikel</strain>
    </source>
</reference>
<feature type="binding site" evidence="6">
    <location>
        <position position="66"/>
    </location>
    <ligand>
        <name>FMN</name>
        <dbReference type="ChEBI" id="CHEBI:58210"/>
    </ligand>
</feature>
<dbReference type="STRING" id="6945.B7Q493"/>